<protein>
    <submittedName>
        <fullName evidence="4">Uncharacterized protein</fullName>
    </submittedName>
</protein>
<sequence length="204" mass="23406">MKHRFRADGTVLFEAIPPPKDALKYYGFSQFTCGLNDLSPDEKAFLPPTDSRLRPDVRALELGDAAKALAYKTALEKAQRSRSEQKHKRLWFEQKQDAMTYTTMWVSNNIIGEKIAYDWVDFKNPSDLDDMCESYSFELIKCRLSLSVSISVIHSKKFVGTAKPCTRFSIKIYLHLKVVLVLNNKRKNPVEQNSGVTYGIHRHS</sequence>
<keyword evidence="2" id="KW-0597">Phosphoprotein</keyword>
<reference evidence="4" key="1">
    <citation type="submission" date="2022-11" db="UniProtKB">
        <authorList>
            <consortium name="WormBaseParasite"/>
        </authorList>
    </citation>
    <scope>IDENTIFICATION</scope>
</reference>
<keyword evidence="3" id="KW-1185">Reference proteome</keyword>
<dbReference type="SUPFAM" id="SSF144000">
    <property type="entry name" value="Oxysterol-binding protein-like"/>
    <property type="match status" value="1"/>
</dbReference>
<evidence type="ECO:0000256" key="2">
    <source>
        <dbReference type="ARBA" id="ARBA00022553"/>
    </source>
</evidence>
<dbReference type="GO" id="GO:0005886">
    <property type="term" value="C:plasma membrane"/>
    <property type="evidence" value="ECO:0007669"/>
    <property type="project" value="TreeGrafter"/>
</dbReference>
<dbReference type="Pfam" id="PF01237">
    <property type="entry name" value="Oxysterol_BP"/>
    <property type="match status" value="1"/>
</dbReference>
<dbReference type="WBParaSite" id="PEQ_0001413401-mRNA-1">
    <property type="protein sequence ID" value="PEQ_0001413401-mRNA-1"/>
    <property type="gene ID" value="PEQ_0001413401"/>
</dbReference>
<name>A0A914S656_PAREQ</name>
<evidence type="ECO:0000256" key="1">
    <source>
        <dbReference type="ARBA" id="ARBA00008842"/>
    </source>
</evidence>
<evidence type="ECO:0000313" key="3">
    <source>
        <dbReference type="Proteomes" id="UP000887564"/>
    </source>
</evidence>
<evidence type="ECO:0000313" key="4">
    <source>
        <dbReference type="WBParaSite" id="PEQ_0001413401-mRNA-1"/>
    </source>
</evidence>
<comment type="similarity">
    <text evidence="1">Belongs to the OSBP family.</text>
</comment>
<dbReference type="GO" id="GO:0032934">
    <property type="term" value="F:sterol binding"/>
    <property type="evidence" value="ECO:0007669"/>
    <property type="project" value="TreeGrafter"/>
</dbReference>
<dbReference type="AlphaFoldDB" id="A0A914S656"/>
<dbReference type="InterPro" id="IPR000648">
    <property type="entry name" value="Oxysterol-bd"/>
</dbReference>
<dbReference type="GO" id="GO:0097038">
    <property type="term" value="C:perinuclear endoplasmic reticulum"/>
    <property type="evidence" value="ECO:0007669"/>
    <property type="project" value="TreeGrafter"/>
</dbReference>
<dbReference type="GO" id="GO:0005829">
    <property type="term" value="C:cytosol"/>
    <property type="evidence" value="ECO:0007669"/>
    <property type="project" value="TreeGrafter"/>
</dbReference>
<accession>A0A914S656</accession>
<dbReference type="PANTHER" id="PTHR10972:SF205">
    <property type="entry name" value="OXYSTEROL-BINDING PROTEIN 1"/>
    <property type="match status" value="1"/>
</dbReference>
<organism evidence="3 4">
    <name type="scientific">Parascaris equorum</name>
    <name type="common">Equine roundworm</name>
    <dbReference type="NCBI Taxonomy" id="6256"/>
    <lineage>
        <taxon>Eukaryota</taxon>
        <taxon>Metazoa</taxon>
        <taxon>Ecdysozoa</taxon>
        <taxon>Nematoda</taxon>
        <taxon>Chromadorea</taxon>
        <taxon>Rhabditida</taxon>
        <taxon>Spirurina</taxon>
        <taxon>Ascaridomorpha</taxon>
        <taxon>Ascaridoidea</taxon>
        <taxon>Ascarididae</taxon>
        <taxon>Parascaris</taxon>
    </lineage>
</organism>
<dbReference type="InterPro" id="IPR037239">
    <property type="entry name" value="OSBP_sf"/>
</dbReference>
<dbReference type="PANTHER" id="PTHR10972">
    <property type="entry name" value="OXYSTEROL-BINDING PROTEIN-RELATED"/>
    <property type="match status" value="1"/>
</dbReference>
<proteinExistence type="inferred from homology"/>
<dbReference type="Proteomes" id="UP000887564">
    <property type="component" value="Unplaced"/>
</dbReference>